<dbReference type="Pfam" id="PF07886">
    <property type="entry name" value="BA14K"/>
    <property type="match status" value="1"/>
</dbReference>
<keyword evidence="4" id="KW-0472">Membrane</keyword>
<comment type="subcellular location">
    <subcellularLocation>
        <location evidence="1">Membrane</location>
        <topology evidence="1">Single-pass membrane protein</topology>
    </subcellularLocation>
</comment>
<dbReference type="Proteomes" id="UP001235269">
    <property type="component" value="Unassembled WGS sequence"/>
</dbReference>
<evidence type="ECO:0000256" key="6">
    <source>
        <dbReference type="ARBA" id="ARBA00025321"/>
    </source>
</evidence>
<dbReference type="InterPro" id="IPR012413">
    <property type="entry name" value="BA14K"/>
</dbReference>
<evidence type="ECO:0000256" key="7">
    <source>
        <dbReference type="SAM" id="SignalP"/>
    </source>
</evidence>
<feature type="signal peptide" evidence="7">
    <location>
        <begin position="1"/>
        <end position="23"/>
    </location>
</feature>
<evidence type="ECO:0000256" key="5">
    <source>
        <dbReference type="ARBA" id="ARBA00022734"/>
    </source>
</evidence>
<feature type="chain" id="PRO_5047257541" description="Lectin-like protein BA14k" evidence="7">
    <location>
        <begin position="24"/>
        <end position="157"/>
    </location>
</feature>
<dbReference type="EMBL" id="JAUSWH010000008">
    <property type="protein sequence ID" value="MDQ0456377.1"/>
    <property type="molecule type" value="Genomic_DNA"/>
</dbReference>
<evidence type="ECO:0000313" key="8">
    <source>
        <dbReference type="EMBL" id="MDQ0456377.1"/>
    </source>
</evidence>
<reference evidence="8 9" key="1">
    <citation type="submission" date="2023-07" db="EMBL/GenBank/DDBJ databases">
        <title>Genomic Encyclopedia of Type Strains, Phase IV (KMG-IV): sequencing the most valuable type-strain genomes for metagenomic binning, comparative biology and taxonomic classification.</title>
        <authorList>
            <person name="Goeker M."/>
        </authorList>
    </citation>
    <scope>NUCLEOTIDE SEQUENCE [LARGE SCALE GENOMIC DNA]</scope>
    <source>
        <strain evidence="8 9">DSM 100301</strain>
    </source>
</reference>
<organism evidence="8 9">
    <name type="scientific">Rhizobium paknamense</name>
    <dbReference type="NCBI Taxonomy" id="1206817"/>
    <lineage>
        <taxon>Bacteria</taxon>
        <taxon>Pseudomonadati</taxon>
        <taxon>Pseudomonadota</taxon>
        <taxon>Alphaproteobacteria</taxon>
        <taxon>Hyphomicrobiales</taxon>
        <taxon>Rhizobiaceae</taxon>
        <taxon>Rhizobium/Agrobacterium group</taxon>
        <taxon>Rhizobium</taxon>
    </lineage>
</organism>
<evidence type="ECO:0000256" key="4">
    <source>
        <dbReference type="ARBA" id="ARBA00022475"/>
    </source>
</evidence>
<gene>
    <name evidence="8" type="ORF">QO005_002718</name>
</gene>
<protein>
    <recommendedName>
        <fullName evidence="3">Lectin-like protein BA14k</fullName>
    </recommendedName>
</protein>
<comment type="function">
    <text evidence="6">Has immunoglobulin-binding and hemagglutination properties, and can bind to mannose. Essential for virulence. May be involved in LPS biosynthesis or polysaccharide transport.</text>
</comment>
<dbReference type="RefSeq" id="WP_307158575.1">
    <property type="nucleotide sequence ID" value="NZ_JAUSWH010000008.1"/>
</dbReference>
<proteinExistence type="inferred from homology"/>
<evidence type="ECO:0000256" key="2">
    <source>
        <dbReference type="ARBA" id="ARBA00010270"/>
    </source>
</evidence>
<evidence type="ECO:0000313" key="9">
    <source>
        <dbReference type="Proteomes" id="UP001235269"/>
    </source>
</evidence>
<keyword evidence="4" id="KW-1003">Cell membrane</keyword>
<evidence type="ECO:0000256" key="3">
    <source>
        <dbReference type="ARBA" id="ARBA00020552"/>
    </source>
</evidence>
<comment type="caution">
    <text evidence="8">The sequence shown here is derived from an EMBL/GenBank/DDBJ whole genome shotgun (WGS) entry which is preliminary data.</text>
</comment>
<evidence type="ECO:0000256" key="1">
    <source>
        <dbReference type="ARBA" id="ARBA00004167"/>
    </source>
</evidence>
<keyword evidence="9" id="KW-1185">Reference proteome</keyword>
<accession>A0ABU0IDQ0</accession>
<name>A0ABU0IDQ0_9HYPH</name>
<sequence length="157" mass="17848">MTRLIAIALSAATFLGSIIPAGATQSISTASSVQVQTQGVQVAENSWADDRRTRPRIYRHHDYRGSYYRDRDHRDRYYRDRYYRRHHHGNAGAIIGGFAAGAIIGGALASQPRYAPRYTGGNAHVSWCANRYRSYRAYDNTFQPYNGPRQQCISPYR</sequence>
<keyword evidence="5" id="KW-0430">Lectin</keyword>
<keyword evidence="7" id="KW-0732">Signal</keyword>
<comment type="similarity">
    <text evidence="2">Belongs to the BA14k family.</text>
</comment>